<comment type="caution">
    <text evidence="1">The sequence shown here is derived from an EMBL/GenBank/DDBJ whole genome shotgun (WGS) entry which is preliminary data.</text>
</comment>
<evidence type="ECO:0000313" key="2">
    <source>
        <dbReference type="Proteomes" id="UP000237104"/>
    </source>
</evidence>
<accession>A0A2S3ZLB0</accession>
<reference evidence="1 2" key="1">
    <citation type="submission" date="2018-01" db="EMBL/GenBank/DDBJ databases">
        <title>Cryobacterium sp. nov., from glaciers in China.</title>
        <authorList>
            <person name="Liu Q."/>
            <person name="Xin Y.-H."/>
        </authorList>
    </citation>
    <scope>NUCLEOTIDE SEQUENCE [LARGE SCALE GENOMIC DNA]</scope>
    <source>
        <strain evidence="1 2">TMB1-8</strain>
    </source>
</reference>
<evidence type="ECO:0000313" key="1">
    <source>
        <dbReference type="EMBL" id="POH69143.1"/>
    </source>
</evidence>
<organism evidence="1 2">
    <name type="scientific">Cryobacterium zongtaii</name>
    <dbReference type="NCBI Taxonomy" id="1259217"/>
    <lineage>
        <taxon>Bacteria</taxon>
        <taxon>Bacillati</taxon>
        <taxon>Actinomycetota</taxon>
        <taxon>Actinomycetes</taxon>
        <taxon>Micrococcales</taxon>
        <taxon>Microbacteriaceae</taxon>
        <taxon>Cryobacterium</taxon>
    </lineage>
</organism>
<name>A0A2S3ZLB0_9MICO</name>
<dbReference type="EMBL" id="PPXF01000023">
    <property type="protein sequence ID" value="POH69143.1"/>
    <property type="molecule type" value="Genomic_DNA"/>
</dbReference>
<gene>
    <name evidence="1" type="ORF">C3B59_05750</name>
</gene>
<protein>
    <submittedName>
        <fullName evidence="1">Uncharacterized protein</fullName>
    </submittedName>
</protein>
<dbReference type="Proteomes" id="UP000237104">
    <property type="component" value="Unassembled WGS sequence"/>
</dbReference>
<dbReference type="AlphaFoldDB" id="A0A2S3ZLB0"/>
<sequence length="245" mass="26315">MRNIITSLCELWEKDDGAGGDFRGQLDPARAVAIHTHAHHAVKMARALLVLDDATTGGEIVPIVRLILECGVTAAYLLLKDGSGDSMIRKGSDLRRVALKDMVALGMDAEDSLREATAKVAELDLAGVSSGWIFQQHCESLQGGKQIYALYRVLSSESHAGMRIADLYVVDDDQSSIGVAFVADRPSKSKVSSLGVAASMLFLAINADEIARAKPRRTTQLGKIARRLGVGTQILRADGSEHPPR</sequence>
<proteinExistence type="predicted"/>